<reference evidence="6" key="2">
    <citation type="submission" date="2025-08" db="UniProtKB">
        <authorList>
            <consortium name="Ensembl"/>
        </authorList>
    </citation>
    <scope>IDENTIFICATION</scope>
    <source>
        <strain evidence="6">Isolate ISIS603380</strain>
    </source>
</reference>
<comment type="similarity">
    <text evidence="1">Belongs to the PWWP3A family.</text>
</comment>
<dbReference type="InterPro" id="IPR048765">
    <property type="entry name" value="PWP3A_3B_4_N"/>
</dbReference>
<dbReference type="Pfam" id="PF20884">
    <property type="entry name" value="MUM1-like_PWWP"/>
    <property type="match status" value="1"/>
</dbReference>
<dbReference type="AlphaFoldDB" id="G3TZH7"/>
<evidence type="ECO:0000313" key="6">
    <source>
        <dbReference type="Ensembl" id="ENSLAFP00000020985.1"/>
    </source>
</evidence>
<feature type="compositionally biased region" description="Basic and acidic residues" evidence="2">
    <location>
        <begin position="309"/>
        <end position="318"/>
    </location>
</feature>
<dbReference type="InterPro" id="IPR048795">
    <property type="entry name" value="PWP3A_3B_4_C"/>
</dbReference>
<dbReference type="Gene3D" id="6.10.300.20">
    <property type="match status" value="1"/>
</dbReference>
<dbReference type="GeneTree" id="ENSGT00390000001700"/>
<reference evidence="6" key="3">
    <citation type="submission" date="2025-09" db="UniProtKB">
        <authorList>
            <consortium name="Ensembl"/>
        </authorList>
    </citation>
    <scope>IDENTIFICATION</scope>
    <source>
        <strain evidence="6">Isolate ISIS603380</strain>
    </source>
</reference>
<evidence type="ECO:0000259" key="3">
    <source>
        <dbReference type="Pfam" id="PF20884"/>
    </source>
</evidence>
<feature type="region of interest" description="Disordered" evidence="2">
    <location>
        <begin position="252"/>
        <end position="345"/>
    </location>
</feature>
<feature type="compositionally biased region" description="Polar residues" evidence="2">
    <location>
        <begin position="264"/>
        <end position="279"/>
    </location>
</feature>
<reference evidence="6 7" key="1">
    <citation type="submission" date="2009-06" db="EMBL/GenBank/DDBJ databases">
        <title>The Genome Sequence of Loxodonta africana (African elephant).</title>
        <authorList>
            <person name="Di Palma F."/>
            <person name="Heiman D."/>
            <person name="Young S."/>
            <person name="Johnson J."/>
            <person name="Lander E.S."/>
            <person name="Lindblad-Toh K."/>
        </authorList>
    </citation>
    <scope>NUCLEOTIDE SEQUENCE [LARGE SCALE GENOMIC DNA]</scope>
    <source>
        <strain evidence="6 7">Isolate ISIS603380</strain>
    </source>
</reference>
<feature type="region of interest" description="Disordered" evidence="2">
    <location>
        <begin position="110"/>
        <end position="144"/>
    </location>
</feature>
<evidence type="ECO:0000256" key="1">
    <source>
        <dbReference type="ARBA" id="ARBA00008188"/>
    </source>
</evidence>
<dbReference type="OMA" id="CAKHRED"/>
<dbReference type="PANTHER" id="PTHR31333:SF2">
    <property type="entry name" value="PWWP DOMAIN-CONTAINING DNA REPAIR FACTOR 4"/>
    <property type="match status" value="1"/>
</dbReference>
<evidence type="ECO:0000259" key="4">
    <source>
        <dbReference type="Pfam" id="PF20886"/>
    </source>
</evidence>
<keyword evidence="7" id="KW-1185">Reference proteome</keyword>
<organism evidence="6 7">
    <name type="scientific">Loxodonta africana</name>
    <name type="common">African elephant</name>
    <dbReference type="NCBI Taxonomy" id="9785"/>
    <lineage>
        <taxon>Eukaryota</taxon>
        <taxon>Metazoa</taxon>
        <taxon>Chordata</taxon>
        <taxon>Craniata</taxon>
        <taxon>Vertebrata</taxon>
        <taxon>Euteleostomi</taxon>
        <taxon>Mammalia</taxon>
        <taxon>Eutheria</taxon>
        <taxon>Afrotheria</taxon>
        <taxon>Proboscidea</taxon>
        <taxon>Elephantidae</taxon>
        <taxon>Loxodonta</taxon>
    </lineage>
</organism>
<evidence type="ECO:0008006" key="8">
    <source>
        <dbReference type="Google" id="ProtNLM"/>
    </source>
</evidence>
<dbReference type="Ensembl" id="ENSLAFT00000028494.1">
    <property type="protein sequence ID" value="ENSLAFP00000020985.1"/>
    <property type="gene ID" value="ENSLAFG00000029478.1"/>
</dbReference>
<evidence type="ECO:0000313" key="7">
    <source>
        <dbReference type="Proteomes" id="UP000007646"/>
    </source>
</evidence>
<feature type="domain" description="PWWP" evidence="4">
    <location>
        <begin position="501"/>
        <end position="640"/>
    </location>
</feature>
<dbReference type="Proteomes" id="UP000007646">
    <property type="component" value="Unassembled WGS sequence"/>
</dbReference>
<feature type="domain" description="MUM1-like PWWP" evidence="3">
    <location>
        <begin position="350"/>
        <end position="428"/>
    </location>
</feature>
<dbReference type="InterPro" id="IPR035504">
    <property type="entry name" value="MUM1-like_PWWP"/>
</dbReference>
<feature type="domain" description="PWWP" evidence="5">
    <location>
        <begin position="6"/>
        <end position="96"/>
    </location>
</feature>
<dbReference type="InParanoid" id="G3TZH7"/>
<dbReference type="eggNOG" id="ENOG502QPRU">
    <property type="taxonomic scope" value="Eukaryota"/>
</dbReference>
<proteinExistence type="inferred from homology"/>
<dbReference type="STRING" id="9785.ENSLAFP00000020985"/>
<accession>G3TZH7</accession>
<feature type="region of interest" description="Disordered" evidence="2">
    <location>
        <begin position="173"/>
        <end position="211"/>
    </location>
</feature>
<dbReference type="HOGENOM" id="CLU_388271_0_0_1"/>
<dbReference type="Gene3D" id="2.30.30.140">
    <property type="match status" value="1"/>
</dbReference>
<dbReference type="Pfam" id="PF20887">
    <property type="entry name" value="PWP3A-B_N"/>
    <property type="match status" value="1"/>
</dbReference>
<dbReference type="PANTHER" id="PTHR31333">
    <property type="entry name" value="PWWP DOMAIN-CONTAINING DNA REPAIR FACTOR 3 FAMILY MEMBER"/>
    <property type="match status" value="1"/>
</dbReference>
<sequence length="664" mass="74111">MDVDCVICNWKGRLGPAILSRPGTSPKSKREVARCVEAQILSLDEKMKVKSTEMQMLTETKMKAMALAGGKVKGQGSVGKRTHRRALKVALEILEESACLGRSSAFHKEQTVSLSQRVPQKVSGKLPPRKFGKPTGEGSRSQGKDTEFSKFLVVSLVRCGALCGDEPQRFAAPGPVLSETESSSTAGHSFPSLSEDGDEKEGKKKADTSAVMASHLTVTKDGACAKHREDVTVSPSGTLRTGLKALKAEVQDACPKARTRSRESSAFSENTEGTRQGPSKPSLAGAATCFSSSNPRLPIGKGSFRYKGLRMDRKKDDSEATGPVKSKSRDRPRQGQPGHVARPQEPCPIERGMVVWFKFQDYPSGPAVVVSIWRVEKTTRVLLIEAYMSQERRGIRVHLRRLNPLDCQQKPKLMNRARKLYGHSVDCCCSLVAHYREAVGRQSSLGSFLEYFATDISYPIRKAVQEGEVDRDFPRVNYNDLEESEEEPHLGGKGHYKKLLPDRRKAARDRGNQKLLDFIVKRKGAERHLLDIVDGRKQSTWLDSFLGSARRMVYIETYLEDEDQLDVLVRYLQEIYKQIDQRMLTRIKNDKVNFVLEVLLPEAIICSMSALEGLDYKDAEAKYLDGPPVHYQEKELIDKKKSWWNGDRDELGGKLLKSTPVPVS</sequence>
<feature type="region of interest" description="Disordered" evidence="2">
    <location>
        <begin position="644"/>
        <end position="664"/>
    </location>
</feature>
<dbReference type="Pfam" id="PF20886">
    <property type="entry name" value="PWP3A-B_C"/>
    <property type="match status" value="1"/>
</dbReference>
<protein>
    <recommendedName>
        <fullName evidence="8">PWWP domain containing 3A, DNA repair factor</fullName>
    </recommendedName>
</protein>
<name>G3TZH7_LOXAF</name>
<dbReference type="InterPro" id="IPR040263">
    <property type="entry name" value="PWP3A_3B_4"/>
</dbReference>
<evidence type="ECO:0000259" key="5">
    <source>
        <dbReference type="Pfam" id="PF20887"/>
    </source>
</evidence>
<evidence type="ECO:0000256" key="2">
    <source>
        <dbReference type="SAM" id="MobiDB-lite"/>
    </source>
</evidence>